<dbReference type="Proteomes" id="UP000651837">
    <property type="component" value="Unassembled WGS sequence"/>
</dbReference>
<dbReference type="SUPFAM" id="SSF82771">
    <property type="entry name" value="GIY-YIG endonuclease"/>
    <property type="match status" value="1"/>
</dbReference>
<gene>
    <name evidence="2" type="ORF">HZY62_16850</name>
</gene>
<dbReference type="InterPro" id="IPR035901">
    <property type="entry name" value="GIY-YIG_endonuc_sf"/>
</dbReference>
<accession>A0ABR7W2K5</accession>
<dbReference type="Gene3D" id="3.40.1440.10">
    <property type="entry name" value="GIY-YIG endonuclease"/>
    <property type="match status" value="1"/>
</dbReference>
<dbReference type="PROSITE" id="PS50164">
    <property type="entry name" value="GIY_YIG"/>
    <property type="match status" value="1"/>
</dbReference>
<dbReference type="Pfam" id="PF01541">
    <property type="entry name" value="GIY-YIG"/>
    <property type="match status" value="1"/>
</dbReference>
<evidence type="ECO:0000313" key="3">
    <source>
        <dbReference type="Proteomes" id="UP000651837"/>
    </source>
</evidence>
<comment type="caution">
    <text evidence="2">The sequence shown here is derived from an EMBL/GenBank/DDBJ whole genome shotgun (WGS) entry which is preliminary data.</text>
</comment>
<organism evidence="2 3">
    <name type="scientific">Maribacter polysiphoniae</name>
    <dbReference type="NCBI Taxonomy" id="429344"/>
    <lineage>
        <taxon>Bacteria</taxon>
        <taxon>Pseudomonadati</taxon>
        <taxon>Bacteroidota</taxon>
        <taxon>Flavobacteriia</taxon>
        <taxon>Flavobacteriales</taxon>
        <taxon>Flavobacteriaceae</taxon>
        <taxon>Maribacter</taxon>
    </lineage>
</organism>
<dbReference type="RefSeq" id="WP_109653848.1">
    <property type="nucleotide sequence ID" value="NZ_JACWLN010000009.1"/>
</dbReference>
<name>A0ABR7W2K5_9FLAO</name>
<sequence>MEFVVYILYSESLGKYYVGQTNNIQKRLITHNRGGKKYTSKGRPWILIKTYPCTD</sequence>
<dbReference type="EMBL" id="JACWLN010000009">
    <property type="protein sequence ID" value="MBD1262272.1"/>
    <property type="molecule type" value="Genomic_DNA"/>
</dbReference>
<dbReference type="InterPro" id="IPR000305">
    <property type="entry name" value="GIY-YIG_endonuc"/>
</dbReference>
<proteinExistence type="predicted"/>
<keyword evidence="3" id="KW-1185">Reference proteome</keyword>
<reference evidence="2 3" key="1">
    <citation type="submission" date="2020-07" db="EMBL/GenBank/DDBJ databases">
        <title>The draft genome sequence of Maribacter polysiphoniae KCTC 22021.</title>
        <authorList>
            <person name="Mu L."/>
        </authorList>
    </citation>
    <scope>NUCLEOTIDE SEQUENCE [LARGE SCALE GENOMIC DNA]</scope>
    <source>
        <strain evidence="2 3">KCTC 22021</strain>
    </source>
</reference>
<evidence type="ECO:0000259" key="1">
    <source>
        <dbReference type="PROSITE" id="PS50164"/>
    </source>
</evidence>
<protein>
    <submittedName>
        <fullName evidence="2">GIY-YIG nuclease family protein</fullName>
    </submittedName>
</protein>
<feature type="domain" description="GIY-YIG" evidence="1">
    <location>
        <begin position="1"/>
        <end position="55"/>
    </location>
</feature>
<evidence type="ECO:0000313" key="2">
    <source>
        <dbReference type="EMBL" id="MBD1262272.1"/>
    </source>
</evidence>